<dbReference type="InterPro" id="IPR036388">
    <property type="entry name" value="WH-like_DNA-bd_sf"/>
</dbReference>
<dbReference type="GO" id="GO:0003677">
    <property type="term" value="F:DNA binding"/>
    <property type="evidence" value="ECO:0007669"/>
    <property type="project" value="UniProtKB-KW"/>
</dbReference>
<evidence type="ECO:0000259" key="2">
    <source>
        <dbReference type="PROSITE" id="PS50995"/>
    </source>
</evidence>
<dbReference type="Pfam" id="PF01047">
    <property type="entry name" value="MarR"/>
    <property type="match status" value="1"/>
</dbReference>
<dbReference type="RefSeq" id="WP_209812421.1">
    <property type="nucleotide sequence ID" value="NZ_JAGGKT010000021.1"/>
</dbReference>
<dbReference type="Gene3D" id="1.10.10.10">
    <property type="entry name" value="Winged helix-like DNA-binding domain superfamily/Winged helix DNA-binding domain"/>
    <property type="match status" value="1"/>
</dbReference>
<reference evidence="3 4" key="1">
    <citation type="submission" date="2021-03" db="EMBL/GenBank/DDBJ databases">
        <title>Genomic Encyclopedia of Type Strains, Phase IV (KMG-IV): sequencing the most valuable type-strain genomes for metagenomic binning, comparative biology and taxonomic classification.</title>
        <authorList>
            <person name="Goeker M."/>
        </authorList>
    </citation>
    <scope>NUCLEOTIDE SEQUENCE [LARGE SCALE GENOMIC DNA]</scope>
    <source>
        <strain evidence="3 4">DSM 24738</strain>
    </source>
</reference>
<evidence type="ECO:0000313" key="4">
    <source>
        <dbReference type="Proteomes" id="UP001519343"/>
    </source>
</evidence>
<sequence>MHTEKLRQLYLKIRDVNTLSQKHFSQILEDKGITPVQFGVLVTLTEDEAMTMTKLYKLVGCVPSNMTTLINRMVREQLVRTTKNPEDQRQTLVFLTQKGMELRNSLTSLYQSFLEANFKSLSDKEQATLLDLLIKLEKDLS</sequence>
<feature type="domain" description="HTH marR-type" evidence="2">
    <location>
        <begin position="1"/>
        <end position="138"/>
    </location>
</feature>
<accession>A0ABS4GVX5</accession>
<dbReference type="PANTHER" id="PTHR33164">
    <property type="entry name" value="TRANSCRIPTIONAL REGULATOR, MARR FAMILY"/>
    <property type="match status" value="1"/>
</dbReference>
<evidence type="ECO:0000256" key="1">
    <source>
        <dbReference type="ARBA" id="ARBA00023125"/>
    </source>
</evidence>
<dbReference type="InterPro" id="IPR036390">
    <property type="entry name" value="WH_DNA-bd_sf"/>
</dbReference>
<dbReference type="SMART" id="SM00347">
    <property type="entry name" value="HTH_MARR"/>
    <property type="match status" value="1"/>
</dbReference>
<gene>
    <name evidence="3" type="ORF">J2Z37_004450</name>
</gene>
<name>A0ABS4GVX5_9BACL</name>
<organism evidence="3 4">
    <name type="scientific">Ammoniphilus resinae</name>
    <dbReference type="NCBI Taxonomy" id="861532"/>
    <lineage>
        <taxon>Bacteria</taxon>
        <taxon>Bacillati</taxon>
        <taxon>Bacillota</taxon>
        <taxon>Bacilli</taxon>
        <taxon>Bacillales</taxon>
        <taxon>Paenibacillaceae</taxon>
        <taxon>Aneurinibacillus group</taxon>
        <taxon>Ammoniphilus</taxon>
    </lineage>
</organism>
<keyword evidence="1 3" id="KW-0238">DNA-binding</keyword>
<dbReference type="InterPro" id="IPR000835">
    <property type="entry name" value="HTH_MarR-typ"/>
</dbReference>
<dbReference type="PROSITE" id="PS50995">
    <property type="entry name" value="HTH_MARR_2"/>
    <property type="match status" value="1"/>
</dbReference>
<comment type="caution">
    <text evidence="3">The sequence shown here is derived from an EMBL/GenBank/DDBJ whole genome shotgun (WGS) entry which is preliminary data.</text>
</comment>
<proteinExistence type="predicted"/>
<dbReference type="PANTHER" id="PTHR33164:SF43">
    <property type="entry name" value="HTH-TYPE TRANSCRIPTIONAL REPRESSOR YETL"/>
    <property type="match status" value="1"/>
</dbReference>
<dbReference type="SUPFAM" id="SSF46785">
    <property type="entry name" value="Winged helix' DNA-binding domain"/>
    <property type="match status" value="1"/>
</dbReference>
<dbReference type="EMBL" id="JAGGKT010000021">
    <property type="protein sequence ID" value="MBP1934430.1"/>
    <property type="molecule type" value="Genomic_DNA"/>
</dbReference>
<dbReference type="Proteomes" id="UP001519343">
    <property type="component" value="Unassembled WGS sequence"/>
</dbReference>
<protein>
    <submittedName>
        <fullName evidence="3">DNA-binding MarR family transcriptional regulator</fullName>
    </submittedName>
</protein>
<evidence type="ECO:0000313" key="3">
    <source>
        <dbReference type="EMBL" id="MBP1934430.1"/>
    </source>
</evidence>
<keyword evidence="4" id="KW-1185">Reference proteome</keyword>
<dbReference type="InterPro" id="IPR039422">
    <property type="entry name" value="MarR/SlyA-like"/>
</dbReference>